<name>A0A9W4QW60_9GAMM</name>
<dbReference type="AlphaFoldDB" id="A0A9W4QW60"/>
<evidence type="ECO:0000313" key="3">
    <source>
        <dbReference type="Proteomes" id="UP001152467"/>
    </source>
</evidence>
<sequence length="82" mass="9049">MNKLSLHHIFSSMNLFIFLHGICTDNNCNTAKQRQSSIARGIKLTTESCAKVSCGTGVKKRPRVARAGAYIPPLSMVDKDRI</sequence>
<reference evidence="2 4" key="1">
    <citation type="submission" date="2022-07" db="EMBL/GenBank/DDBJ databases">
        <authorList>
            <person name="Criscuolo A."/>
        </authorList>
    </citation>
    <scope>NUCLEOTIDE SEQUENCE</scope>
    <source>
        <strain evidence="4">CIP 111951</strain>
        <strain evidence="2">CIP111854</strain>
        <strain evidence="1">CIP111951</strain>
    </source>
</reference>
<evidence type="ECO:0000313" key="4">
    <source>
        <dbReference type="Proteomes" id="UP001152485"/>
    </source>
</evidence>
<dbReference type="EMBL" id="CAMAPD010000003">
    <property type="protein sequence ID" value="CAH9053642.1"/>
    <property type="molecule type" value="Genomic_DNA"/>
</dbReference>
<protein>
    <submittedName>
        <fullName evidence="2">Uncharacterized protein</fullName>
    </submittedName>
</protein>
<evidence type="ECO:0000313" key="2">
    <source>
        <dbReference type="EMBL" id="CAH9055918.1"/>
    </source>
</evidence>
<dbReference type="EMBL" id="CAMAPC010000005">
    <property type="protein sequence ID" value="CAH9055918.1"/>
    <property type="molecule type" value="Genomic_DNA"/>
</dbReference>
<evidence type="ECO:0000313" key="1">
    <source>
        <dbReference type="EMBL" id="CAH9053642.1"/>
    </source>
</evidence>
<accession>A0A9W4QW60</accession>
<comment type="caution">
    <text evidence="2">The sequence shown here is derived from an EMBL/GenBank/DDBJ whole genome shotgun (WGS) entry which is preliminary data.</text>
</comment>
<keyword evidence="3" id="KW-1185">Reference proteome</keyword>
<organism evidence="2 3">
    <name type="scientific">Pseudoalteromonas holothuriae</name>
    <dbReference type="NCBI Taxonomy" id="2963714"/>
    <lineage>
        <taxon>Bacteria</taxon>
        <taxon>Pseudomonadati</taxon>
        <taxon>Pseudomonadota</taxon>
        <taxon>Gammaproteobacteria</taxon>
        <taxon>Alteromonadales</taxon>
        <taxon>Pseudoalteromonadaceae</taxon>
        <taxon>Pseudoalteromonas</taxon>
    </lineage>
</organism>
<dbReference type="Proteomes" id="UP001152467">
    <property type="component" value="Unassembled WGS sequence"/>
</dbReference>
<gene>
    <name evidence="2" type="ORF">PSECIP111854_01681</name>
    <name evidence="1" type="ORF">PSECIP111951_00863</name>
</gene>
<proteinExistence type="predicted"/>
<dbReference type="Proteomes" id="UP001152485">
    <property type="component" value="Unassembled WGS sequence"/>
</dbReference>